<dbReference type="PANTHER" id="PTHR11106:SF27">
    <property type="entry name" value="MACRO DOMAIN-CONTAINING PROTEIN"/>
    <property type="match status" value="1"/>
</dbReference>
<dbReference type="SUPFAM" id="SSF52949">
    <property type="entry name" value="Macro domain-like"/>
    <property type="match status" value="2"/>
</dbReference>
<dbReference type="Pfam" id="PF26082">
    <property type="entry name" value="zf-C2H2_AcuF"/>
    <property type="match status" value="1"/>
</dbReference>
<protein>
    <recommendedName>
        <fullName evidence="2">Macro domain-containing protein</fullName>
    </recommendedName>
</protein>
<feature type="region of interest" description="Disordered" evidence="1">
    <location>
        <begin position="104"/>
        <end position="131"/>
    </location>
</feature>
<sequence>MNTAIRRGTAVGFRLFQDITSLLESTGSGFGSLADGDALSDEFGRFRVWSGNLGALQKGHSSLDYRLRDSPLLLRNALKLLKELEDNISEAISIISGARLPYEQQVKPDENEDDEDGFYSEDDDNSDAGAPKTELEQRFSEIVDIIDNLYKLSVRIRTPTVRTRSIKAASYRPKDPETGIDILDQYAHFDLEHTRDLIRCLRMPHVDLDSVVHAGLQTTDSQVETHHFLIERLSAAITLRRRQFKYWRRHRDKLGSSSVEDIVQVSQPVERPDIPRQDTQDTMDAQPEFPIVATLKTAPTEKTGKTLLSGTEATHHHQSLDEIVDSRSVTSYATTVHDLTGRGVELPLPPKAADGDKDFECPYCYIICPARYGRGRSWRTHILQDLQPYVCTYNDCVCSEQLFRSRREWSDHEASHRKVWRCLEHPSAVFPSRDGLENHLRQLHPDIPEDQLDSIVAVGETSTIDLRPKCPICLANDAEIEGGLQNHLANHLERLASFALPKDVDTADDESDGGSSAASQGSSQGLSEISFPTTAQSEEEVADSELSSPKLESHELLPGSSLSAAMVEGLPDASQDRLGILLPSENILNPEPDAVDERETEELDESFGEVQAFRSYLHSLPGALSVRLSRRDGLWAYVNFKDESIAAEAMNLFDKTLFPKVNIRPGSTNSASLWFSLPATEKPLDTRELQEDDASDSSMYLSYDEGSDTGRMPILPATEIPTLRSLYRNRKLQQHDQSYAPNDSYNQLVSFIFYDITRLRVGAIINSANRAMKITRSIDSLNYAIHKAAGPGLERECKSIGRVKIGQVRMTSAHNLPSTYIIHAARPQYAGSTKGKGQVNLLTECYRGAFKTARENNIRTLAFPCLAAGGCGFPSRVAARIALQEVREFLDVYKSNPFERIIFCVFSETDEKAYRDLLPVFFPPTHDDVENLAPPLELRRDPTVLATQLQETYTQLEAVTQDLNTFSENFSEFPRSIFNQLENIAKSLHALRDEVISPTEFSSRSVEDIDLICSVLQGACESLTELAEETKSTDKFDVPHKTIWDKYNFHKRNNLGLDVNALLELCQDFVQSLDESLNRGGKEAYEMGTMRVRLGGVRLKQTGESQKEVEDMFAEAMYTREFQSQAAVPSRTDTIRVTQIPSLSRLYQLDVLGTRSTDAVPNSRFNQTVCMIREDITRLEVDILVNSTDMGFSGMGTLDRTVFRKGGLPMHEDCANFGVCNEGDVKLTAGYMLPARHVLHTIPPETYRSNTKDVLRKLYKVVLKMASQLKATSIAIPTIGTGMLNYPRRDCASLAMEEVKLFLEAAGETSTIEKIVFCVFGSSDEFIYKSLLPVFFPPVDLNVNKALPSDERPSSRAQEGKATSSSPPPKRTIFNTIGDAFRNVRFGRQPVTETSRPLNDIEEHALMRFESHARGCSTCSDIANLYAENRELCADGYREAQDVLQYLYMESDQSAYSRNIEVENDRRIKLEIPQDYPNSLNLLATVEKSYRDSHRSRPFVVTNKQHSLWSQSVGSERPLPTEGRVQQAQGTASTTKEPEKAIASVYTWSDYSNNWERLQPYECSMLIHLGRVDIFETEFQTDRQVPLLSLELTDSVPVQKQMSVEVALKAPNLQEPRSNHWRNVMFRSRSPAESATLYLRLRQARTNAPQPPPRRHPATAAAHVFSKTGDDEDWKALFPYICKVYIYLGRLELYENDTAETENSPLAAFELSPLVDHKQDTIDVVFAAQPLPESRINSKGKILLRCNNLEACNDLYEFIVWGCANNPKYLTHKKVEAPHISAKDTTARDIRLSDVTLQASSASNTDPGPKSNLTQQLRESGLDRPIATVKSSVSTWDDATQSWYLLYASDCIVKAYQSGRVEVYEDDLHGGGEIGPLIALDASMLSFTKYPLEIFTRDSTDEEARVQAQAGVSFKMRSVEDCNELHNAMALTQQLRGRNLQNLTSSLEQLSLLQTNPPERPASAEPGPVQRRSEPSQLDLAISGLSNVNIEGYFSYLDLAAESGSSKTKIAEQSSLSKRSITLPPHPTDFSTYRSTQAEDSDSEDDGIRHPRPTSPDQSHEQGKHIPPGARWTKINRRLVDRKALIEADEKFEEREDSVVVLRVLTREEIVKLAERTRQIRTYWEDVGEVEKGGWGRDLSRIMKEK</sequence>
<dbReference type="EMBL" id="ML996108">
    <property type="protein sequence ID" value="KAF2738524.1"/>
    <property type="molecule type" value="Genomic_DNA"/>
</dbReference>
<dbReference type="Pfam" id="PF26118">
    <property type="entry name" value="DUF8035"/>
    <property type="match status" value="1"/>
</dbReference>
<dbReference type="InterPro" id="IPR002589">
    <property type="entry name" value="Macro_dom"/>
</dbReference>
<organism evidence="3 4">
    <name type="scientific">Polyplosphaeria fusca</name>
    <dbReference type="NCBI Taxonomy" id="682080"/>
    <lineage>
        <taxon>Eukaryota</taxon>
        <taxon>Fungi</taxon>
        <taxon>Dikarya</taxon>
        <taxon>Ascomycota</taxon>
        <taxon>Pezizomycotina</taxon>
        <taxon>Dothideomycetes</taxon>
        <taxon>Pleosporomycetidae</taxon>
        <taxon>Pleosporales</taxon>
        <taxon>Tetraplosphaeriaceae</taxon>
        <taxon>Polyplosphaeria</taxon>
    </lineage>
</organism>
<feature type="region of interest" description="Disordered" evidence="1">
    <location>
        <begin position="1511"/>
        <end position="1536"/>
    </location>
</feature>
<dbReference type="Proteomes" id="UP000799444">
    <property type="component" value="Unassembled WGS sequence"/>
</dbReference>
<dbReference type="InterPro" id="IPR043472">
    <property type="entry name" value="Macro_dom-like"/>
</dbReference>
<feature type="region of interest" description="Disordered" evidence="1">
    <location>
        <begin position="504"/>
        <end position="555"/>
    </location>
</feature>
<comment type="caution">
    <text evidence="3">The sequence shown here is derived from an EMBL/GenBank/DDBJ whole genome shotgun (WGS) entry which is preliminary data.</text>
</comment>
<proteinExistence type="predicted"/>
<dbReference type="Gene3D" id="3.40.220.10">
    <property type="entry name" value="Leucine Aminopeptidase, subunit E, domain 1"/>
    <property type="match status" value="2"/>
</dbReference>
<feature type="domain" description="Macro" evidence="2">
    <location>
        <begin position="736"/>
        <end position="922"/>
    </location>
</feature>
<evidence type="ECO:0000313" key="4">
    <source>
        <dbReference type="Proteomes" id="UP000799444"/>
    </source>
</evidence>
<dbReference type="Pfam" id="PF24345">
    <property type="entry name" value="PH_24"/>
    <property type="match status" value="2"/>
</dbReference>
<dbReference type="InterPro" id="IPR058925">
    <property type="entry name" value="zf-C2H2_AcuF"/>
</dbReference>
<dbReference type="InterPro" id="IPR056223">
    <property type="entry name" value="PH_24"/>
</dbReference>
<dbReference type="PROSITE" id="PS51154">
    <property type="entry name" value="MACRO"/>
    <property type="match status" value="2"/>
</dbReference>
<feature type="compositionally biased region" description="Polar residues" evidence="1">
    <location>
        <begin position="1524"/>
        <end position="1535"/>
    </location>
</feature>
<evidence type="ECO:0000313" key="3">
    <source>
        <dbReference type="EMBL" id="KAF2738524.1"/>
    </source>
</evidence>
<feature type="region of interest" description="Disordered" evidence="1">
    <location>
        <begin position="1954"/>
        <end position="1976"/>
    </location>
</feature>
<accession>A0A9P4V586</accession>
<feature type="compositionally biased region" description="Low complexity" evidence="1">
    <location>
        <begin position="513"/>
        <end position="528"/>
    </location>
</feature>
<feature type="compositionally biased region" description="Polar residues" evidence="1">
    <location>
        <begin position="1355"/>
        <end position="1365"/>
    </location>
</feature>
<dbReference type="SMART" id="SM00506">
    <property type="entry name" value="A1pp"/>
    <property type="match status" value="2"/>
</dbReference>
<feature type="compositionally biased region" description="Acidic residues" evidence="1">
    <location>
        <begin position="110"/>
        <end position="126"/>
    </location>
</feature>
<gene>
    <name evidence="3" type="ORF">EJ04DRAFT_573686</name>
</gene>
<evidence type="ECO:0000259" key="2">
    <source>
        <dbReference type="PROSITE" id="PS51154"/>
    </source>
</evidence>
<feature type="region of interest" description="Disordered" evidence="1">
    <location>
        <begin position="1347"/>
        <end position="1371"/>
    </location>
</feature>
<dbReference type="PANTHER" id="PTHR11106">
    <property type="entry name" value="GANGLIOSIDE INDUCED DIFFERENTIATION ASSOCIATED PROTEIN 2-RELATED"/>
    <property type="match status" value="1"/>
</dbReference>
<feature type="region of interest" description="Disordered" evidence="1">
    <location>
        <begin position="2011"/>
        <end position="2070"/>
    </location>
</feature>
<feature type="domain" description="Macro" evidence="2">
    <location>
        <begin position="1156"/>
        <end position="1336"/>
    </location>
</feature>
<keyword evidence="4" id="KW-1185">Reference proteome</keyword>
<dbReference type="InterPro" id="IPR058348">
    <property type="entry name" value="DUF8035"/>
</dbReference>
<evidence type="ECO:0000256" key="1">
    <source>
        <dbReference type="SAM" id="MobiDB-lite"/>
    </source>
</evidence>
<dbReference type="OrthoDB" id="6133115at2759"/>
<feature type="compositionally biased region" description="Polar residues" evidence="1">
    <location>
        <begin position="2029"/>
        <end position="2038"/>
    </location>
</feature>
<dbReference type="Pfam" id="PF01661">
    <property type="entry name" value="Macro"/>
    <property type="match status" value="2"/>
</dbReference>
<feature type="compositionally biased region" description="Polar residues" evidence="1">
    <location>
        <begin position="2011"/>
        <end position="2020"/>
    </location>
</feature>
<name>A0A9P4V586_9PLEO</name>
<reference evidence="3" key="1">
    <citation type="journal article" date="2020" name="Stud. Mycol.">
        <title>101 Dothideomycetes genomes: a test case for predicting lifestyles and emergence of pathogens.</title>
        <authorList>
            <person name="Haridas S."/>
            <person name="Albert R."/>
            <person name="Binder M."/>
            <person name="Bloem J."/>
            <person name="Labutti K."/>
            <person name="Salamov A."/>
            <person name="Andreopoulos B."/>
            <person name="Baker S."/>
            <person name="Barry K."/>
            <person name="Bills G."/>
            <person name="Bluhm B."/>
            <person name="Cannon C."/>
            <person name="Castanera R."/>
            <person name="Culley D."/>
            <person name="Daum C."/>
            <person name="Ezra D."/>
            <person name="Gonzalez J."/>
            <person name="Henrissat B."/>
            <person name="Kuo A."/>
            <person name="Liang C."/>
            <person name="Lipzen A."/>
            <person name="Lutzoni F."/>
            <person name="Magnuson J."/>
            <person name="Mondo S."/>
            <person name="Nolan M."/>
            <person name="Ohm R."/>
            <person name="Pangilinan J."/>
            <person name="Park H.-J."/>
            <person name="Ramirez L."/>
            <person name="Alfaro M."/>
            <person name="Sun H."/>
            <person name="Tritt A."/>
            <person name="Yoshinaga Y."/>
            <person name="Zwiers L.-H."/>
            <person name="Turgeon B."/>
            <person name="Goodwin S."/>
            <person name="Spatafora J."/>
            <person name="Crous P."/>
            <person name="Grigoriev I."/>
        </authorList>
    </citation>
    <scope>NUCLEOTIDE SEQUENCE</scope>
    <source>
        <strain evidence="3">CBS 125425</strain>
    </source>
</reference>